<feature type="region of interest" description="Disordered" evidence="1">
    <location>
        <begin position="18"/>
        <end position="44"/>
    </location>
</feature>
<dbReference type="EMBL" id="BMAT01013853">
    <property type="protein sequence ID" value="GFS21453.1"/>
    <property type="molecule type" value="Genomic_DNA"/>
</dbReference>
<gene>
    <name evidence="3" type="ORF">ElyMa_006925200</name>
</gene>
<dbReference type="GO" id="GO:0015074">
    <property type="term" value="P:DNA integration"/>
    <property type="evidence" value="ECO:0007669"/>
    <property type="project" value="InterPro"/>
</dbReference>
<feature type="compositionally biased region" description="Basic and acidic residues" evidence="1">
    <location>
        <begin position="309"/>
        <end position="318"/>
    </location>
</feature>
<dbReference type="Pfam" id="PF01498">
    <property type="entry name" value="HTH_Tnp_Tc3_2"/>
    <property type="match status" value="1"/>
</dbReference>
<dbReference type="AlphaFoldDB" id="A0AAV4JF52"/>
<evidence type="ECO:0000313" key="4">
    <source>
        <dbReference type="Proteomes" id="UP000762676"/>
    </source>
</evidence>
<dbReference type="InterPro" id="IPR036397">
    <property type="entry name" value="RNaseH_sf"/>
</dbReference>
<evidence type="ECO:0000313" key="3">
    <source>
        <dbReference type="EMBL" id="GFS21453.1"/>
    </source>
</evidence>
<dbReference type="GO" id="GO:0003677">
    <property type="term" value="F:DNA binding"/>
    <property type="evidence" value="ECO:0007669"/>
    <property type="project" value="InterPro"/>
</dbReference>
<reference evidence="3 4" key="1">
    <citation type="journal article" date="2021" name="Elife">
        <title>Chloroplast acquisition without the gene transfer in kleptoplastic sea slugs, Plakobranchus ocellatus.</title>
        <authorList>
            <person name="Maeda T."/>
            <person name="Takahashi S."/>
            <person name="Yoshida T."/>
            <person name="Shimamura S."/>
            <person name="Takaki Y."/>
            <person name="Nagai Y."/>
            <person name="Toyoda A."/>
            <person name="Suzuki Y."/>
            <person name="Arimoto A."/>
            <person name="Ishii H."/>
            <person name="Satoh N."/>
            <person name="Nishiyama T."/>
            <person name="Hasebe M."/>
            <person name="Maruyama T."/>
            <person name="Minagawa J."/>
            <person name="Obokata J."/>
            <person name="Shigenobu S."/>
        </authorList>
    </citation>
    <scope>NUCLEOTIDE SEQUENCE [LARGE SCALE GENOMIC DNA]</scope>
</reference>
<feature type="compositionally biased region" description="Basic residues" evidence="1">
    <location>
        <begin position="524"/>
        <end position="539"/>
    </location>
</feature>
<dbReference type="Gene3D" id="3.10.170.10">
    <property type="match status" value="1"/>
</dbReference>
<dbReference type="Proteomes" id="UP000762676">
    <property type="component" value="Unassembled WGS sequence"/>
</dbReference>
<dbReference type="Gene3D" id="3.30.420.10">
    <property type="entry name" value="Ribonuclease H-like superfamily/Ribonuclease H"/>
    <property type="match status" value="1"/>
</dbReference>
<feature type="compositionally biased region" description="Polar residues" evidence="1">
    <location>
        <begin position="490"/>
        <end position="513"/>
    </location>
</feature>
<feature type="compositionally biased region" description="Polar residues" evidence="1">
    <location>
        <begin position="359"/>
        <end position="381"/>
    </location>
</feature>
<sequence>MNLNRTTIFRVRQRLHETDTVSDRPRSGRPRCTTQRQDRNLVRNHMNNSFLSASASSLHTRERNNQRLSANTVRRRLSTSGLRACRPCIGPILTQRLRHQRTLWAQEHAAWDRIQWRSVVFSDESRFCIDHADGHPEDALVSAQGNKKKKYSETYKGYKVFNTGLDIEEDASGEIAIVAGDVYADIEGDLGTVSHCDISEAVAKAIALSTFGLKGSQVHIVREAYEDYVYVDSDSKARWAVDVELSLFTPSGKFSRPVVFIDVCSQEVLDYFDRSGFFTMSTGGPWDDFTDSQKDDNTGGPWDDFTIGPKDDNTRGPWDDYTNGPKDDNTGGPWDDITDGPNNSKEDGETNGPPDYPSDSPTKAPTKAPTNAPTQSPTNLPTQPPGKCDVVDKAGNPKRPIQFGPGEEFCLTPMRRSSDGTKCFLENEYVKTVDLKGRRDDSSTTIASFRCSDGYDDEINGGFSPVLDAFFFCTASSRLYRALKPGTGQQNNNCSVYSSGTDSARQQPAVTTNDVDREVEMEHKKKKKEEKKKKLKLKGVRGENERKGEAEKQ</sequence>
<comment type="caution">
    <text evidence="3">The sequence shown here is derived from an EMBL/GenBank/DDBJ whole genome shotgun (WGS) entry which is preliminary data.</text>
</comment>
<dbReference type="Gene3D" id="3.10.450.40">
    <property type="match status" value="1"/>
</dbReference>
<accession>A0AAV4JF52</accession>
<feature type="compositionally biased region" description="Basic and acidic residues" evidence="1">
    <location>
        <begin position="514"/>
        <end position="523"/>
    </location>
</feature>
<protein>
    <submittedName>
        <fullName evidence="3">Transposable element Tc1 transposase</fullName>
    </submittedName>
</protein>
<feature type="region of interest" description="Disordered" evidence="1">
    <location>
        <begin position="490"/>
        <end position="553"/>
    </location>
</feature>
<evidence type="ECO:0000256" key="1">
    <source>
        <dbReference type="SAM" id="MobiDB-lite"/>
    </source>
</evidence>
<dbReference type="GO" id="GO:0006313">
    <property type="term" value="P:DNA transposition"/>
    <property type="evidence" value="ECO:0007669"/>
    <property type="project" value="InterPro"/>
</dbReference>
<dbReference type="InterPro" id="IPR002492">
    <property type="entry name" value="Transposase_Tc1-like"/>
</dbReference>
<name>A0AAV4JF52_9GAST</name>
<feature type="compositionally biased region" description="Basic and acidic residues" evidence="1">
    <location>
        <begin position="540"/>
        <end position="553"/>
    </location>
</feature>
<organism evidence="3 4">
    <name type="scientific">Elysia marginata</name>
    <dbReference type="NCBI Taxonomy" id="1093978"/>
    <lineage>
        <taxon>Eukaryota</taxon>
        <taxon>Metazoa</taxon>
        <taxon>Spiralia</taxon>
        <taxon>Lophotrochozoa</taxon>
        <taxon>Mollusca</taxon>
        <taxon>Gastropoda</taxon>
        <taxon>Heterobranchia</taxon>
        <taxon>Euthyneura</taxon>
        <taxon>Panpulmonata</taxon>
        <taxon>Sacoglossa</taxon>
        <taxon>Placobranchoidea</taxon>
        <taxon>Plakobranchidae</taxon>
        <taxon>Elysia</taxon>
    </lineage>
</organism>
<evidence type="ECO:0000259" key="2">
    <source>
        <dbReference type="Pfam" id="PF01498"/>
    </source>
</evidence>
<feature type="region of interest" description="Disordered" evidence="1">
    <location>
        <begin position="283"/>
        <end position="387"/>
    </location>
</feature>
<proteinExistence type="predicted"/>
<keyword evidence="4" id="KW-1185">Reference proteome</keyword>
<feature type="domain" description="Transposase Tc1-like" evidence="2">
    <location>
        <begin position="38"/>
        <end position="109"/>
    </location>
</feature>